<feature type="region of interest" description="Disordered" evidence="1">
    <location>
        <begin position="1"/>
        <end position="27"/>
    </location>
</feature>
<comment type="caution">
    <text evidence="3">The sequence shown here is derived from an EMBL/GenBank/DDBJ whole genome shotgun (WGS) entry which is preliminary data.</text>
</comment>
<name>A0A9W7L2N9_9STRA</name>
<dbReference type="SUPFAM" id="SSF117892">
    <property type="entry name" value="Band 7/SPFH domain"/>
    <property type="match status" value="1"/>
</dbReference>
<dbReference type="EMBL" id="BRYA01000567">
    <property type="protein sequence ID" value="GMI23373.1"/>
    <property type="molecule type" value="Genomic_DNA"/>
</dbReference>
<dbReference type="AlphaFoldDB" id="A0A9W7L2N9"/>
<dbReference type="Pfam" id="PF01145">
    <property type="entry name" value="Band_7"/>
    <property type="match status" value="1"/>
</dbReference>
<dbReference type="InterPro" id="IPR050710">
    <property type="entry name" value="Band7/mec-2_domain"/>
</dbReference>
<protein>
    <recommendedName>
        <fullName evidence="2">Band 7 domain-containing protein</fullName>
    </recommendedName>
</protein>
<reference evidence="4" key="1">
    <citation type="journal article" date="2023" name="Commun. Biol.">
        <title>Genome analysis of Parmales, the sister group of diatoms, reveals the evolutionary specialization of diatoms from phago-mixotrophs to photoautotrophs.</title>
        <authorList>
            <person name="Ban H."/>
            <person name="Sato S."/>
            <person name="Yoshikawa S."/>
            <person name="Yamada K."/>
            <person name="Nakamura Y."/>
            <person name="Ichinomiya M."/>
            <person name="Sato N."/>
            <person name="Blanc-Mathieu R."/>
            <person name="Endo H."/>
            <person name="Kuwata A."/>
            <person name="Ogata H."/>
        </authorList>
    </citation>
    <scope>NUCLEOTIDE SEQUENCE [LARGE SCALE GENOMIC DNA]</scope>
</reference>
<dbReference type="InterPro" id="IPR036013">
    <property type="entry name" value="Band_7/SPFH_dom_sf"/>
</dbReference>
<dbReference type="Proteomes" id="UP001165065">
    <property type="component" value="Unassembled WGS sequence"/>
</dbReference>
<dbReference type="Gene3D" id="3.30.479.30">
    <property type="entry name" value="Band 7 domain"/>
    <property type="match status" value="1"/>
</dbReference>
<feature type="compositionally biased region" description="Acidic residues" evidence="1">
    <location>
        <begin position="80"/>
        <end position="103"/>
    </location>
</feature>
<dbReference type="PANTHER" id="PTHR43327:SF31">
    <property type="entry name" value="HYPERSENSITIVE-INDUCED RESPONSE PROTEIN 2"/>
    <property type="match status" value="1"/>
</dbReference>
<evidence type="ECO:0000256" key="1">
    <source>
        <dbReference type="SAM" id="MobiDB-lite"/>
    </source>
</evidence>
<organism evidence="3 4">
    <name type="scientific">Triparma columacea</name>
    <dbReference type="NCBI Taxonomy" id="722753"/>
    <lineage>
        <taxon>Eukaryota</taxon>
        <taxon>Sar</taxon>
        <taxon>Stramenopiles</taxon>
        <taxon>Ochrophyta</taxon>
        <taxon>Bolidophyceae</taxon>
        <taxon>Parmales</taxon>
        <taxon>Triparmaceae</taxon>
        <taxon>Triparma</taxon>
    </lineage>
</organism>
<keyword evidence="4" id="KW-1185">Reference proteome</keyword>
<evidence type="ECO:0000313" key="3">
    <source>
        <dbReference type="EMBL" id="GMI23373.1"/>
    </source>
</evidence>
<evidence type="ECO:0000259" key="2">
    <source>
        <dbReference type="Pfam" id="PF01145"/>
    </source>
</evidence>
<dbReference type="InterPro" id="IPR001107">
    <property type="entry name" value="Band_7"/>
</dbReference>
<feature type="region of interest" description="Disordered" evidence="1">
    <location>
        <begin position="80"/>
        <end position="105"/>
    </location>
</feature>
<sequence>MTKRTNDNSNGDTMFDEEEERKRKKLESMTKEALVDLAVKIDDIVNDIDDIVNDANDSVSVEDIAKSCLKGLNAFKAVWEEEGEEEKEEGEEGEDGEGEEENENDLRVQQLDVHVETKTHDNVFVNVAVSVQYCVLPSRAYDAYYRLTNVTSQVSSYVFDVVRSTVPRIDLDDVFVQKQQITESVMNQLRSEMTEYGEQTSRAASGWRSIPLQFGPRSGEKYCHYRSNWQSPKEMEF</sequence>
<gene>
    <name evidence="3" type="ORF">TrCOL_g8677</name>
</gene>
<accession>A0A9W7L2N9</accession>
<dbReference type="OrthoDB" id="434619at2759"/>
<evidence type="ECO:0000313" key="4">
    <source>
        <dbReference type="Proteomes" id="UP001165065"/>
    </source>
</evidence>
<feature type="domain" description="Band 7" evidence="2">
    <location>
        <begin position="105"/>
        <end position="197"/>
    </location>
</feature>
<proteinExistence type="predicted"/>
<dbReference type="PANTHER" id="PTHR43327">
    <property type="entry name" value="STOMATIN-LIKE PROTEIN 2, MITOCHONDRIAL"/>
    <property type="match status" value="1"/>
</dbReference>